<proteinExistence type="predicted"/>
<evidence type="ECO:0000313" key="3">
    <source>
        <dbReference type="Proteomes" id="UP000326396"/>
    </source>
</evidence>
<name>A0A5N6LBC8_9ASTR</name>
<dbReference type="AlphaFoldDB" id="A0A5N6LBC8"/>
<feature type="region of interest" description="Disordered" evidence="1">
    <location>
        <begin position="74"/>
        <end position="106"/>
    </location>
</feature>
<dbReference type="Proteomes" id="UP000326396">
    <property type="component" value="Unassembled WGS sequence"/>
</dbReference>
<feature type="region of interest" description="Disordered" evidence="1">
    <location>
        <begin position="1"/>
        <end position="28"/>
    </location>
</feature>
<accession>A0A5N6LBC8</accession>
<reference evidence="2 3" key="1">
    <citation type="submission" date="2019-05" db="EMBL/GenBank/DDBJ databases">
        <title>Mikania micrantha, genome provides insights into the molecular mechanism of rapid growth.</title>
        <authorList>
            <person name="Liu B."/>
        </authorList>
    </citation>
    <scope>NUCLEOTIDE SEQUENCE [LARGE SCALE GENOMIC DNA]</scope>
    <source>
        <strain evidence="2">NLD-2019</strain>
        <tissue evidence="2">Leaf</tissue>
    </source>
</reference>
<keyword evidence="3" id="KW-1185">Reference proteome</keyword>
<dbReference type="EMBL" id="SZYD01001954">
    <property type="protein sequence ID" value="KAD0118110.1"/>
    <property type="molecule type" value="Genomic_DNA"/>
</dbReference>
<evidence type="ECO:0000313" key="2">
    <source>
        <dbReference type="EMBL" id="KAD0118110.1"/>
    </source>
</evidence>
<protein>
    <submittedName>
        <fullName evidence="2">Uncharacterized protein</fullName>
    </submittedName>
</protein>
<evidence type="ECO:0000256" key="1">
    <source>
        <dbReference type="SAM" id="MobiDB-lite"/>
    </source>
</evidence>
<feature type="compositionally biased region" description="Basic and acidic residues" evidence="1">
    <location>
        <begin position="13"/>
        <end position="28"/>
    </location>
</feature>
<gene>
    <name evidence="2" type="ORF">E3N88_44769</name>
</gene>
<comment type="caution">
    <text evidence="2">The sequence shown here is derived from an EMBL/GenBank/DDBJ whole genome shotgun (WGS) entry which is preliminary data.</text>
</comment>
<feature type="compositionally biased region" description="Basic and acidic residues" evidence="1">
    <location>
        <begin position="74"/>
        <end position="90"/>
    </location>
</feature>
<organism evidence="2 3">
    <name type="scientific">Mikania micrantha</name>
    <name type="common">bitter vine</name>
    <dbReference type="NCBI Taxonomy" id="192012"/>
    <lineage>
        <taxon>Eukaryota</taxon>
        <taxon>Viridiplantae</taxon>
        <taxon>Streptophyta</taxon>
        <taxon>Embryophyta</taxon>
        <taxon>Tracheophyta</taxon>
        <taxon>Spermatophyta</taxon>
        <taxon>Magnoliopsida</taxon>
        <taxon>eudicotyledons</taxon>
        <taxon>Gunneridae</taxon>
        <taxon>Pentapetalae</taxon>
        <taxon>asterids</taxon>
        <taxon>campanulids</taxon>
        <taxon>Asterales</taxon>
        <taxon>Asteraceae</taxon>
        <taxon>Asteroideae</taxon>
        <taxon>Heliantheae alliance</taxon>
        <taxon>Eupatorieae</taxon>
        <taxon>Mikania</taxon>
    </lineage>
</organism>
<sequence>MDIRSQPTFSGDCKPENRRAWRRSDAPKPLREKVALRKYREMMKKRKSERSHFRWSDLGDRWRTTARRRLLVVTDREGEKGDEKRYEDLRSGSIMSASRRGREDVF</sequence>